<evidence type="ECO:0000259" key="8">
    <source>
        <dbReference type="PROSITE" id="PS50111"/>
    </source>
</evidence>
<feature type="domain" description="Methyl-accepting transducer" evidence="8">
    <location>
        <begin position="303"/>
        <end position="539"/>
    </location>
</feature>
<dbReference type="Proteomes" id="UP000460318">
    <property type="component" value="Unassembled WGS sequence"/>
</dbReference>
<evidence type="ECO:0000259" key="9">
    <source>
        <dbReference type="PROSITE" id="PS50885"/>
    </source>
</evidence>
<dbReference type="AlphaFoldDB" id="A0A7X3LLD2"/>
<dbReference type="Pfam" id="PF00015">
    <property type="entry name" value="MCPsignal"/>
    <property type="match status" value="1"/>
</dbReference>
<dbReference type="SMART" id="SM00304">
    <property type="entry name" value="HAMP"/>
    <property type="match status" value="1"/>
</dbReference>
<evidence type="ECO:0000313" key="10">
    <source>
        <dbReference type="EMBL" id="MWV47374.1"/>
    </source>
</evidence>
<evidence type="ECO:0000256" key="4">
    <source>
        <dbReference type="ARBA" id="ARBA00023224"/>
    </source>
</evidence>
<protein>
    <submittedName>
        <fullName evidence="10">HAMP domain-containing protein</fullName>
    </submittedName>
</protein>
<keyword evidence="4 6" id="KW-0807">Transducer</keyword>
<dbReference type="InterPro" id="IPR004089">
    <property type="entry name" value="MCPsignal_dom"/>
</dbReference>
<keyword evidence="11" id="KW-1185">Reference proteome</keyword>
<organism evidence="10 11">
    <name type="scientific">Paenibacillus dendrobii</name>
    <dbReference type="NCBI Taxonomy" id="2691084"/>
    <lineage>
        <taxon>Bacteria</taxon>
        <taxon>Bacillati</taxon>
        <taxon>Bacillota</taxon>
        <taxon>Bacilli</taxon>
        <taxon>Bacillales</taxon>
        <taxon>Paenibacillaceae</taxon>
        <taxon>Paenibacillus</taxon>
    </lineage>
</organism>
<reference evidence="10 11" key="1">
    <citation type="submission" date="2019-12" db="EMBL/GenBank/DDBJ databases">
        <title>Paenibacillus sp. nov., an endophytic bacterium isolated from the stem of Dendrobium.</title>
        <authorList>
            <person name="Zhao R."/>
        </authorList>
    </citation>
    <scope>NUCLEOTIDE SEQUENCE [LARGE SCALE GENOMIC DNA]</scope>
    <source>
        <strain evidence="10 11">HJL G12</strain>
    </source>
</reference>
<sequence length="591" mass="64504">MNFKEYKVVIMKRKSSLVFKSIIVLSVLFFLLESILTMLAQSQMKTQQFTELSNLEWALYNIIAEDIPYIEKAKTLLGSDALMKDEQIQQVQRRLDSMKKHKMISNSYIYMPDIEGSGDTTKLKLILGNQELYDSGLKPGNVYEAEGALEDALKEMDKVGYATSKVYSDDYGKWVSVVNTVEDSSGKRVAIFGVDFNFSIISDQQSAYTIKTSIIGSVVALVFILLVIFMVRITLRPISELSKLSIRVADGDLSVQAPVKNKDEVGVLSANFNTMIGNIRHLIENVQQTSEKVTQSSKALAASADQTSRATEEITRSIQEVAGGSETQMQSAIESQVAMEEMAVGIQRIAEYSSLLSEHAQEVARKAETGNQVVQHSVDEMKGIHATVSETVDILKELEMRSHEIEKIVAIISNIAGQTNLLALNASIEAARVGEHGKGFAVVAQEVRKLAELSGDSSERISSMLNEIASYVSRASTAMNASMNQVVNGSESVQKAGEAFDEIVTSLQSVNEQVHEVSASAEQMSAGSEQVAASLDELARIGRSASGHSQSVAASSEEQMASMQEIASSATMLQGMADDLEKEVRVFKLKA</sequence>
<dbReference type="Pfam" id="PF00672">
    <property type="entry name" value="HAMP"/>
    <property type="match status" value="1"/>
</dbReference>
<dbReference type="InterPro" id="IPR003660">
    <property type="entry name" value="HAMP_dom"/>
</dbReference>
<evidence type="ECO:0000256" key="2">
    <source>
        <dbReference type="ARBA" id="ARBA00022475"/>
    </source>
</evidence>
<dbReference type="PANTHER" id="PTHR32089:SF112">
    <property type="entry name" value="LYSOZYME-LIKE PROTEIN-RELATED"/>
    <property type="match status" value="1"/>
</dbReference>
<keyword evidence="7" id="KW-0812">Transmembrane</keyword>
<dbReference type="GO" id="GO:0005886">
    <property type="term" value="C:plasma membrane"/>
    <property type="evidence" value="ECO:0007669"/>
    <property type="project" value="UniProtKB-SubCell"/>
</dbReference>
<dbReference type="Gene3D" id="1.10.287.950">
    <property type="entry name" value="Methyl-accepting chemotaxis protein"/>
    <property type="match status" value="1"/>
</dbReference>
<comment type="subcellular location">
    <subcellularLocation>
        <location evidence="1">Cell membrane</location>
    </subcellularLocation>
</comment>
<keyword evidence="7" id="KW-1133">Transmembrane helix</keyword>
<feature type="transmembrane region" description="Helical" evidence="7">
    <location>
        <begin position="214"/>
        <end position="235"/>
    </location>
</feature>
<dbReference type="PROSITE" id="PS50885">
    <property type="entry name" value="HAMP"/>
    <property type="match status" value="1"/>
</dbReference>
<evidence type="ECO:0000256" key="5">
    <source>
        <dbReference type="ARBA" id="ARBA00029447"/>
    </source>
</evidence>
<accession>A0A7X3LLD2</accession>
<dbReference type="GO" id="GO:0007165">
    <property type="term" value="P:signal transduction"/>
    <property type="evidence" value="ECO:0007669"/>
    <property type="project" value="UniProtKB-KW"/>
</dbReference>
<evidence type="ECO:0000256" key="3">
    <source>
        <dbReference type="ARBA" id="ARBA00023136"/>
    </source>
</evidence>
<evidence type="ECO:0000313" key="11">
    <source>
        <dbReference type="Proteomes" id="UP000460318"/>
    </source>
</evidence>
<evidence type="ECO:0000256" key="1">
    <source>
        <dbReference type="ARBA" id="ARBA00004236"/>
    </source>
</evidence>
<dbReference type="PROSITE" id="PS50111">
    <property type="entry name" value="CHEMOTAXIS_TRANSDUC_2"/>
    <property type="match status" value="1"/>
</dbReference>
<evidence type="ECO:0000256" key="6">
    <source>
        <dbReference type="PROSITE-ProRule" id="PRU00284"/>
    </source>
</evidence>
<comment type="caution">
    <text evidence="10">The sequence shown here is derived from an EMBL/GenBank/DDBJ whole genome shotgun (WGS) entry which is preliminary data.</text>
</comment>
<evidence type="ECO:0000256" key="7">
    <source>
        <dbReference type="SAM" id="Phobius"/>
    </source>
</evidence>
<dbReference type="PANTHER" id="PTHR32089">
    <property type="entry name" value="METHYL-ACCEPTING CHEMOTAXIS PROTEIN MCPB"/>
    <property type="match status" value="1"/>
</dbReference>
<dbReference type="SUPFAM" id="SSF58104">
    <property type="entry name" value="Methyl-accepting chemotaxis protein (MCP) signaling domain"/>
    <property type="match status" value="1"/>
</dbReference>
<dbReference type="Gene3D" id="6.10.340.10">
    <property type="match status" value="1"/>
</dbReference>
<dbReference type="CDD" id="cd11386">
    <property type="entry name" value="MCP_signal"/>
    <property type="match status" value="1"/>
</dbReference>
<dbReference type="EMBL" id="WUBI01000007">
    <property type="protein sequence ID" value="MWV47374.1"/>
    <property type="molecule type" value="Genomic_DNA"/>
</dbReference>
<dbReference type="CDD" id="cd06225">
    <property type="entry name" value="HAMP"/>
    <property type="match status" value="1"/>
</dbReference>
<keyword evidence="3 7" id="KW-0472">Membrane</keyword>
<dbReference type="SMART" id="SM00283">
    <property type="entry name" value="MA"/>
    <property type="match status" value="1"/>
</dbReference>
<keyword evidence="2" id="KW-1003">Cell membrane</keyword>
<feature type="domain" description="HAMP" evidence="9">
    <location>
        <begin position="232"/>
        <end position="284"/>
    </location>
</feature>
<proteinExistence type="inferred from homology"/>
<comment type="similarity">
    <text evidence="5">Belongs to the methyl-accepting chemotaxis (MCP) protein family.</text>
</comment>
<name>A0A7X3LLD2_9BACL</name>
<gene>
    <name evidence="10" type="ORF">GRF59_27640</name>
</gene>